<proteinExistence type="predicted"/>
<name>A0AAV7S969_PLEWA</name>
<accession>A0AAV7S969</accession>
<comment type="caution">
    <text evidence="1">The sequence shown here is derived from an EMBL/GenBank/DDBJ whole genome shotgun (WGS) entry which is preliminary data.</text>
</comment>
<sequence length="240" mass="26619">MWCFNAASLRNLRARVRSRGLCVLRAKGVKGVLTVVYGCRYCLIAFRCHLFLIWMSFRWFLAATSRFRCDPASLGRSLPLALCAGLSVQWASIRHRHVPSTKERGGKASSAAPQQVILLIIAQSAVFPSHSPSWVTRTGPGIQWAFIRRRLVKEALCSRRLCGAGCLTGRVPPSSQMLSTYRTGPGLRSIAFLLDGGTILQGTSVCRRDSKSRTRRCVSRGLTLFNFDRLAAEPPVEIRP</sequence>
<reference evidence="1" key="1">
    <citation type="journal article" date="2022" name="bioRxiv">
        <title>Sequencing and chromosome-scale assembly of the giantPleurodeles waltlgenome.</title>
        <authorList>
            <person name="Brown T."/>
            <person name="Elewa A."/>
            <person name="Iarovenko S."/>
            <person name="Subramanian E."/>
            <person name="Araus A.J."/>
            <person name="Petzold A."/>
            <person name="Susuki M."/>
            <person name="Suzuki K.-i.T."/>
            <person name="Hayashi T."/>
            <person name="Toyoda A."/>
            <person name="Oliveira C."/>
            <person name="Osipova E."/>
            <person name="Leigh N.D."/>
            <person name="Simon A."/>
            <person name="Yun M.H."/>
        </authorList>
    </citation>
    <scope>NUCLEOTIDE SEQUENCE</scope>
    <source>
        <strain evidence="1">20211129_DDA</strain>
        <tissue evidence="1">Liver</tissue>
    </source>
</reference>
<gene>
    <name evidence="1" type="ORF">NDU88_001094</name>
</gene>
<organism evidence="1 2">
    <name type="scientific">Pleurodeles waltl</name>
    <name type="common">Iberian ribbed newt</name>
    <dbReference type="NCBI Taxonomy" id="8319"/>
    <lineage>
        <taxon>Eukaryota</taxon>
        <taxon>Metazoa</taxon>
        <taxon>Chordata</taxon>
        <taxon>Craniata</taxon>
        <taxon>Vertebrata</taxon>
        <taxon>Euteleostomi</taxon>
        <taxon>Amphibia</taxon>
        <taxon>Batrachia</taxon>
        <taxon>Caudata</taxon>
        <taxon>Salamandroidea</taxon>
        <taxon>Salamandridae</taxon>
        <taxon>Pleurodelinae</taxon>
        <taxon>Pleurodeles</taxon>
    </lineage>
</organism>
<dbReference type="AlphaFoldDB" id="A0AAV7S969"/>
<evidence type="ECO:0000313" key="2">
    <source>
        <dbReference type="Proteomes" id="UP001066276"/>
    </source>
</evidence>
<dbReference type="EMBL" id="JANPWB010000008">
    <property type="protein sequence ID" value="KAJ1160598.1"/>
    <property type="molecule type" value="Genomic_DNA"/>
</dbReference>
<dbReference type="Proteomes" id="UP001066276">
    <property type="component" value="Chromosome 4_2"/>
</dbReference>
<keyword evidence="2" id="KW-1185">Reference proteome</keyword>
<protein>
    <submittedName>
        <fullName evidence="1">Uncharacterized protein</fullName>
    </submittedName>
</protein>
<evidence type="ECO:0000313" key="1">
    <source>
        <dbReference type="EMBL" id="KAJ1160598.1"/>
    </source>
</evidence>